<keyword evidence="3" id="KW-0560">Oxidoreductase</keyword>
<name>A0A6A6X266_9PLEO</name>
<dbReference type="PANTHER" id="PTHR44229:SF4">
    <property type="entry name" value="15-HYDROXYPROSTAGLANDIN DEHYDROGENASE [NAD(+)]"/>
    <property type="match status" value="1"/>
</dbReference>
<dbReference type="GO" id="GO:0016616">
    <property type="term" value="F:oxidoreductase activity, acting on the CH-OH group of donors, NAD or NADP as acceptor"/>
    <property type="evidence" value="ECO:0007669"/>
    <property type="project" value="TreeGrafter"/>
</dbReference>
<dbReference type="InterPro" id="IPR036291">
    <property type="entry name" value="NAD(P)-bd_dom_sf"/>
</dbReference>
<evidence type="ECO:0000256" key="2">
    <source>
        <dbReference type="ARBA" id="ARBA00022857"/>
    </source>
</evidence>
<proteinExistence type="inferred from homology"/>
<dbReference type="AlphaFoldDB" id="A0A6A6X266"/>
<dbReference type="PRINTS" id="PR00081">
    <property type="entry name" value="GDHRDH"/>
</dbReference>
<dbReference type="Pfam" id="PF00106">
    <property type="entry name" value="adh_short"/>
    <property type="match status" value="1"/>
</dbReference>
<evidence type="ECO:0000256" key="3">
    <source>
        <dbReference type="ARBA" id="ARBA00023002"/>
    </source>
</evidence>
<accession>A0A6A6X266</accession>
<dbReference type="OrthoDB" id="37659at2759"/>
<gene>
    <name evidence="4" type="ORF">K505DRAFT_282549</name>
</gene>
<dbReference type="Proteomes" id="UP000799757">
    <property type="component" value="Unassembled WGS sequence"/>
</dbReference>
<dbReference type="PANTHER" id="PTHR44229">
    <property type="entry name" value="15-HYDROXYPROSTAGLANDIN DEHYDROGENASE [NAD(+)]"/>
    <property type="match status" value="1"/>
</dbReference>
<protein>
    <submittedName>
        <fullName evidence="4">NAD(P)-binding protein</fullName>
    </submittedName>
</protein>
<dbReference type="Gene3D" id="3.40.50.720">
    <property type="entry name" value="NAD(P)-binding Rossmann-like Domain"/>
    <property type="match status" value="1"/>
</dbReference>
<reference evidence="4" key="1">
    <citation type="journal article" date="2020" name="Stud. Mycol.">
        <title>101 Dothideomycetes genomes: a test case for predicting lifestyles and emergence of pathogens.</title>
        <authorList>
            <person name="Haridas S."/>
            <person name="Albert R."/>
            <person name="Binder M."/>
            <person name="Bloem J."/>
            <person name="Labutti K."/>
            <person name="Salamov A."/>
            <person name="Andreopoulos B."/>
            <person name="Baker S."/>
            <person name="Barry K."/>
            <person name="Bills G."/>
            <person name="Bluhm B."/>
            <person name="Cannon C."/>
            <person name="Castanera R."/>
            <person name="Culley D."/>
            <person name="Daum C."/>
            <person name="Ezra D."/>
            <person name="Gonzalez J."/>
            <person name="Henrissat B."/>
            <person name="Kuo A."/>
            <person name="Liang C."/>
            <person name="Lipzen A."/>
            <person name="Lutzoni F."/>
            <person name="Magnuson J."/>
            <person name="Mondo S."/>
            <person name="Nolan M."/>
            <person name="Ohm R."/>
            <person name="Pangilinan J."/>
            <person name="Park H.-J."/>
            <person name="Ramirez L."/>
            <person name="Alfaro M."/>
            <person name="Sun H."/>
            <person name="Tritt A."/>
            <person name="Yoshinaga Y."/>
            <person name="Zwiers L.-H."/>
            <person name="Turgeon B."/>
            <person name="Goodwin S."/>
            <person name="Spatafora J."/>
            <person name="Crous P."/>
            <person name="Grigoriev I."/>
        </authorList>
    </citation>
    <scope>NUCLEOTIDE SEQUENCE</scope>
    <source>
        <strain evidence="4">CBS 109.77</strain>
    </source>
</reference>
<dbReference type="PROSITE" id="PS00061">
    <property type="entry name" value="ADH_SHORT"/>
    <property type="match status" value="1"/>
</dbReference>
<comment type="similarity">
    <text evidence="1">Belongs to the short-chain dehydrogenases/reductases (SDR) family.</text>
</comment>
<evidence type="ECO:0000256" key="1">
    <source>
        <dbReference type="ARBA" id="ARBA00006484"/>
    </source>
</evidence>
<dbReference type="InterPro" id="IPR020904">
    <property type="entry name" value="Sc_DH/Rdtase_CS"/>
</dbReference>
<evidence type="ECO:0000313" key="5">
    <source>
        <dbReference type="Proteomes" id="UP000799757"/>
    </source>
</evidence>
<dbReference type="SUPFAM" id="SSF51735">
    <property type="entry name" value="NAD(P)-binding Rossmann-fold domains"/>
    <property type="match status" value="1"/>
</dbReference>
<dbReference type="EMBL" id="MU002072">
    <property type="protein sequence ID" value="KAF2790456.1"/>
    <property type="molecule type" value="Genomic_DNA"/>
</dbReference>
<keyword evidence="5" id="KW-1185">Reference proteome</keyword>
<evidence type="ECO:0000313" key="4">
    <source>
        <dbReference type="EMBL" id="KAF2790456.1"/>
    </source>
</evidence>
<organism evidence="4 5">
    <name type="scientific">Melanomma pulvis-pyrius CBS 109.77</name>
    <dbReference type="NCBI Taxonomy" id="1314802"/>
    <lineage>
        <taxon>Eukaryota</taxon>
        <taxon>Fungi</taxon>
        <taxon>Dikarya</taxon>
        <taxon>Ascomycota</taxon>
        <taxon>Pezizomycotina</taxon>
        <taxon>Dothideomycetes</taxon>
        <taxon>Pleosporomycetidae</taxon>
        <taxon>Pleosporales</taxon>
        <taxon>Melanommataceae</taxon>
        <taxon>Melanomma</taxon>
    </lineage>
</organism>
<feature type="non-terminal residue" evidence="4">
    <location>
        <position position="289"/>
    </location>
</feature>
<dbReference type="InterPro" id="IPR002347">
    <property type="entry name" value="SDR_fam"/>
</dbReference>
<keyword evidence="2" id="KW-0521">NADP</keyword>
<dbReference type="GO" id="GO:0005737">
    <property type="term" value="C:cytoplasm"/>
    <property type="evidence" value="ECO:0007669"/>
    <property type="project" value="TreeGrafter"/>
</dbReference>
<sequence length="289" mass="31404">MSVRQQTAFVTGGSSGIGLAVTENLLSKNYQVFIADRDITGAKALADRFNSNSENGSDSSTYKVYFAECDVSSWSSQLSAFRSAIATFGRIDIVAAIAGIGERKWIPGVKEIQEMEEGEFKEPDLSVVDVDLKGVMFTVGLSVQQFRRQEKDANGFRGKIGCVASVCGFYAIPTLPIYTAAKHGVVGLVRTYGKFLPEEGITFNAVCPNIVRTGISTSTFYDKVEKEGLLVPMKGLLDAFEDFLLGQGSGEVYEVGPKGGWVVREGAGYLDEKCERSCELLVERGRVLH</sequence>